<keyword evidence="2" id="KW-1185">Reference proteome</keyword>
<reference evidence="1 2" key="1">
    <citation type="journal article" date="2021" name="Nat. Commun.">
        <title>Genetic determinants of endophytism in the Arabidopsis root mycobiome.</title>
        <authorList>
            <person name="Mesny F."/>
            <person name="Miyauchi S."/>
            <person name="Thiergart T."/>
            <person name="Pickel B."/>
            <person name="Atanasova L."/>
            <person name="Karlsson M."/>
            <person name="Huettel B."/>
            <person name="Barry K.W."/>
            <person name="Haridas S."/>
            <person name="Chen C."/>
            <person name="Bauer D."/>
            <person name="Andreopoulos W."/>
            <person name="Pangilinan J."/>
            <person name="LaButti K."/>
            <person name="Riley R."/>
            <person name="Lipzen A."/>
            <person name="Clum A."/>
            <person name="Drula E."/>
            <person name="Henrissat B."/>
            <person name="Kohler A."/>
            <person name="Grigoriev I.V."/>
            <person name="Martin F.M."/>
            <person name="Hacquard S."/>
        </authorList>
    </citation>
    <scope>NUCLEOTIDE SEQUENCE [LARGE SCALE GENOMIC DNA]</scope>
    <source>
        <strain evidence="1 2">MPI-SDFR-AT-0079</strain>
    </source>
</reference>
<accession>A0ACB7PJ03</accession>
<evidence type="ECO:0000313" key="1">
    <source>
        <dbReference type="EMBL" id="KAH6641562.1"/>
    </source>
</evidence>
<dbReference type="EMBL" id="JAGIZQ010000002">
    <property type="protein sequence ID" value="KAH6641562.1"/>
    <property type="molecule type" value="Genomic_DNA"/>
</dbReference>
<organism evidence="1 2">
    <name type="scientific">Chaetomium tenue</name>
    <dbReference type="NCBI Taxonomy" id="1854479"/>
    <lineage>
        <taxon>Eukaryota</taxon>
        <taxon>Fungi</taxon>
        <taxon>Dikarya</taxon>
        <taxon>Ascomycota</taxon>
        <taxon>Pezizomycotina</taxon>
        <taxon>Sordariomycetes</taxon>
        <taxon>Sordariomycetidae</taxon>
        <taxon>Sordariales</taxon>
        <taxon>Chaetomiaceae</taxon>
        <taxon>Chaetomium</taxon>
    </lineage>
</organism>
<protein>
    <submittedName>
        <fullName evidence="1">Uncharacterized protein</fullName>
    </submittedName>
</protein>
<name>A0ACB7PJ03_9PEZI</name>
<proteinExistence type="predicted"/>
<evidence type="ECO:0000313" key="2">
    <source>
        <dbReference type="Proteomes" id="UP000724584"/>
    </source>
</evidence>
<gene>
    <name evidence="1" type="ORF">F5144DRAFT_564031</name>
</gene>
<dbReference type="Proteomes" id="UP000724584">
    <property type="component" value="Unassembled WGS sequence"/>
</dbReference>
<comment type="caution">
    <text evidence="1">The sequence shown here is derived from an EMBL/GenBank/DDBJ whole genome shotgun (WGS) entry which is preliminary data.</text>
</comment>
<sequence length="72" mass="8360">MLWWRKTCLGSGCVWLSLLDSSGKYKPAYYHVAYSITTITSHALAERDSGLGYFSWHRVWRGCECDLDWPNN</sequence>